<dbReference type="GO" id="GO:0010506">
    <property type="term" value="P:regulation of autophagy"/>
    <property type="evidence" value="ECO:0007669"/>
    <property type="project" value="InterPro"/>
</dbReference>
<gene>
    <name evidence="7" type="ORF">ECRASSUSDP1_LOCUS29441</name>
</gene>
<feature type="region of interest" description="Disordered" evidence="5">
    <location>
        <begin position="446"/>
        <end position="469"/>
    </location>
</feature>
<protein>
    <recommendedName>
        <fullName evidence="6">Protein kinase domain-containing protein</fullName>
    </recommendedName>
</protein>
<evidence type="ECO:0000256" key="4">
    <source>
        <dbReference type="PROSITE-ProRule" id="PRU10141"/>
    </source>
</evidence>
<dbReference type="AlphaFoldDB" id="A0AAD1YAY1"/>
<dbReference type="SMART" id="SM00220">
    <property type="entry name" value="S_TKc"/>
    <property type="match status" value="1"/>
</dbReference>
<dbReference type="InterPro" id="IPR011009">
    <property type="entry name" value="Kinase-like_dom_sf"/>
</dbReference>
<evidence type="ECO:0000313" key="7">
    <source>
        <dbReference type="EMBL" id="CAI2387807.1"/>
    </source>
</evidence>
<dbReference type="GO" id="GO:0005737">
    <property type="term" value="C:cytoplasm"/>
    <property type="evidence" value="ECO:0007669"/>
    <property type="project" value="TreeGrafter"/>
</dbReference>
<keyword evidence="2 4" id="KW-0547">Nucleotide-binding</keyword>
<dbReference type="InterPro" id="IPR017441">
    <property type="entry name" value="Protein_kinase_ATP_BS"/>
</dbReference>
<organism evidence="7 8">
    <name type="scientific">Euplotes crassus</name>
    <dbReference type="NCBI Taxonomy" id="5936"/>
    <lineage>
        <taxon>Eukaryota</taxon>
        <taxon>Sar</taxon>
        <taxon>Alveolata</taxon>
        <taxon>Ciliophora</taxon>
        <taxon>Intramacronucleata</taxon>
        <taxon>Spirotrichea</taxon>
        <taxon>Hypotrichia</taxon>
        <taxon>Euplotida</taxon>
        <taxon>Euplotidae</taxon>
        <taxon>Moneuplotes</taxon>
    </lineage>
</organism>
<reference evidence="7" key="1">
    <citation type="submission" date="2023-07" db="EMBL/GenBank/DDBJ databases">
        <authorList>
            <consortium name="AG Swart"/>
            <person name="Singh M."/>
            <person name="Singh A."/>
            <person name="Seah K."/>
            <person name="Emmerich C."/>
        </authorList>
    </citation>
    <scope>NUCLEOTIDE SEQUENCE</scope>
    <source>
        <strain evidence="7">DP1</strain>
    </source>
</reference>
<feature type="binding site" evidence="4">
    <location>
        <position position="51"/>
    </location>
    <ligand>
        <name>ATP</name>
        <dbReference type="ChEBI" id="CHEBI:30616"/>
    </ligand>
</feature>
<dbReference type="GO" id="GO:0004674">
    <property type="term" value="F:protein serine/threonine kinase activity"/>
    <property type="evidence" value="ECO:0007669"/>
    <property type="project" value="InterPro"/>
</dbReference>
<dbReference type="InterPro" id="IPR000719">
    <property type="entry name" value="Prot_kinase_dom"/>
</dbReference>
<evidence type="ECO:0000313" key="8">
    <source>
        <dbReference type="Proteomes" id="UP001295684"/>
    </source>
</evidence>
<keyword evidence="8" id="KW-1185">Reference proteome</keyword>
<dbReference type="PANTHER" id="PTHR24348">
    <property type="entry name" value="SERINE/THREONINE-PROTEIN KINASE UNC-51-RELATED"/>
    <property type="match status" value="1"/>
</dbReference>
<dbReference type="InterPro" id="IPR045269">
    <property type="entry name" value="Atg1-like"/>
</dbReference>
<dbReference type="InterPro" id="IPR008271">
    <property type="entry name" value="Ser/Thr_kinase_AS"/>
</dbReference>
<dbReference type="SUPFAM" id="SSF56112">
    <property type="entry name" value="Protein kinase-like (PK-like)"/>
    <property type="match status" value="1"/>
</dbReference>
<dbReference type="PROSITE" id="PS00108">
    <property type="entry name" value="PROTEIN_KINASE_ST"/>
    <property type="match status" value="1"/>
</dbReference>
<dbReference type="FunFam" id="1.10.510.10:FF:000571">
    <property type="entry name" value="Maternal embryonic leucine zipper kinase"/>
    <property type="match status" value="1"/>
</dbReference>
<evidence type="ECO:0000256" key="3">
    <source>
        <dbReference type="ARBA" id="ARBA00022840"/>
    </source>
</evidence>
<feature type="domain" description="Protein kinase" evidence="6">
    <location>
        <begin position="22"/>
        <end position="299"/>
    </location>
</feature>
<dbReference type="PROSITE" id="PS00107">
    <property type="entry name" value="PROTEIN_KINASE_ATP"/>
    <property type="match status" value="1"/>
</dbReference>
<proteinExistence type="predicted"/>
<evidence type="ECO:0000256" key="1">
    <source>
        <dbReference type="ARBA" id="ARBA00011245"/>
    </source>
</evidence>
<dbReference type="Pfam" id="PF00069">
    <property type="entry name" value="Pkinase"/>
    <property type="match status" value="1"/>
</dbReference>
<dbReference type="Proteomes" id="UP001295684">
    <property type="component" value="Unassembled WGS sequence"/>
</dbReference>
<sequence>MPKSGKLLKESGGKRVPKVKDYELLEKIGKGSFSKVFKARSTKTGEYVAIKRIHKETLEKKLGSNSNNSDGDGDKLSANSKDILQRELVILMQINNCKNIIQIKDVTRTKDHFYIIFEYCKGGDLAGYLKKRGKLPEKKTRQFMKQIASGLKPLNKLKIVHRDLKLSNFLLSDDSENPIIKICDFGLATQKKSQEQNLMFDTICGTPIYMAPEILKGQKYDARADLWSLGTILYELLVGSPPFKGKSLAELVEKVNKGSYLIPTSVKLSEECINLISGLLKSNPDERFTWDCFFNHPFITEPDSDEEIKEESEASEIDSQKISFIKKVSQEKAAKAIRDNNCLITEEGSESDFRSERISDVLKEEKLKRQQEKFQDEEDKESLSDENSDKLALKSSSTEYNFYNSDESRGQSMFSSNSSNIQPRKRTFKESKGLNNSLGIVKEVSNNAIEEDPEEDINTSKDKSISEIAKPNENVQKDGLVESRKDISDSATKSDGDKIIEFMKDLINRCELIMSFYTERKNFEIIPQEKELAYLLNKICYDLKVFITTFTNCKNIKEDTCLQIVSENNEKVEVTPELYQILKANSEFKKMKLAIVNHFMSLSSEVEKTYDLLQNKDIDFQKISKELSKFAIELFKEAAILRGDGKSEEGDRKIAQANFLFNEAYAEHKNSDLGNENEGSCHNKSIDERRNIKTLACRNSLGTSNSNDPIPEVPSFVNDSSENEFEDLGKDIT</sequence>
<feature type="compositionally biased region" description="Polar residues" evidence="5">
    <location>
        <begin position="394"/>
        <end position="422"/>
    </location>
</feature>
<keyword evidence="3 4" id="KW-0067">ATP-binding</keyword>
<dbReference type="EMBL" id="CAMPGE010030292">
    <property type="protein sequence ID" value="CAI2387807.1"/>
    <property type="molecule type" value="Genomic_DNA"/>
</dbReference>
<feature type="compositionally biased region" description="Basic and acidic residues" evidence="5">
    <location>
        <begin position="381"/>
        <end position="392"/>
    </location>
</feature>
<evidence type="ECO:0000259" key="6">
    <source>
        <dbReference type="PROSITE" id="PS50011"/>
    </source>
</evidence>
<dbReference type="GO" id="GO:0005524">
    <property type="term" value="F:ATP binding"/>
    <property type="evidence" value="ECO:0007669"/>
    <property type="project" value="UniProtKB-UniRule"/>
</dbReference>
<feature type="region of interest" description="Disordered" evidence="5">
    <location>
        <begin position="369"/>
        <end position="429"/>
    </location>
</feature>
<evidence type="ECO:0000256" key="2">
    <source>
        <dbReference type="ARBA" id="ARBA00022741"/>
    </source>
</evidence>
<evidence type="ECO:0000256" key="5">
    <source>
        <dbReference type="SAM" id="MobiDB-lite"/>
    </source>
</evidence>
<comment type="caution">
    <text evidence="7">The sequence shown here is derived from an EMBL/GenBank/DDBJ whole genome shotgun (WGS) entry which is preliminary data.</text>
</comment>
<comment type="subunit">
    <text evidence="1">Monomer.</text>
</comment>
<dbReference type="Gene3D" id="1.10.510.10">
    <property type="entry name" value="Transferase(Phosphotransferase) domain 1"/>
    <property type="match status" value="1"/>
</dbReference>
<accession>A0AAD1YAY1</accession>
<feature type="region of interest" description="Disordered" evidence="5">
    <location>
        <begin position="700"/>
        <end position="733"/>
    </location>
</feature>
<dbReference type="PROSITE" id="PS50011">
    <property type="entry name" value="PROTEIN_KINASE_DOM"/>
    <property type="match status" value="1"/>
</dbReference>
<name>A0AAD1YAY1_EUPCR</name>